<organism evidence="1 2">
    <name type="scientific">Spiromyces aspiralis</name>
    <dbReference type="NCBI Taxonomy" id="68401"/>
    <lineage>
        <taxon>Eukaryota</taxon>
        <taxon>Fungi</taxon>
        <taxon>Fungi incertae sedis</taxon>
        <taxon>Zoopagomycota</taxon>
        <taxon>Kickxellomycotina</taxon>
        <taxon>Kickxellomycetes</taxon>
        <taxon>Kickxellales</taxon>
        <taxon>Kickxellaceae</taxon>
        <taxon>Spiromyces</taxon>
    </lineage>
</organism>
<accession>A0ACC1HJJ5</accession>
<evidence type="ECO:0000313" key="1">
    <source>
        <dbReference type="EMBL" id="KAJ1675402.1"/>
    </source>
</evidence>
<proteinExistence type="predicted"/>
<dbReference type="EMBL" id="JAMZIH010005323">
    <property type="protein sequence ID" value="KAJ1675402.1"/>
    <property type="molecule type" value="Genomic_DNA"/>
</dbReference>
<name>A0ACC1HJJ5_9FUNG</name>
<protein>
    <submittedName>
        <fullName evidence="1">Uncharacterized protein</fullName>
    </submittedName>
</protein>
<keyword evidence="2" id="KW-1185">Reference proteome</keyword>
<evidence type="ECO:0000313" key="2">
    <source>
        <dbReference type="Proteomes" id="UP001145114"/>
    </source>
</evidence>
<reference evidence="1" key="1">
    <citation type="submission" date="2022-06" db="EMBL/GenBank/DDBJ databases">
        <title>Phylogenomic reconstructions and comparative analyses of Kickxellomycotina fungi.</title>
        <authorList>
            <person name="Reynolds N.K."/>
            <person name="Stajich J.E."/>
            <person name="Barry K."/>
            <person name="Grigoriev I.V."/>
            <person name="Crous P."/>
            <person name="Smith M.E."/>
        </authorList>
    </citation>
    <scope>NUCLEOTIDE SEQUENCE</scope>
    <source>
        <strain evidence="1">RSA 2271</strain>
    </source>
</reference>
<feature type="non-terminal residue" evidence="1">
    <location>
        <position position="139"/>
    </location>
</feature>
<dbReference type="Proteomes" id="UP001145114">
    <property type="component" value="Unassembled WGS sequence"/>
</dbReference>
<gene>
    <name evidence="1" type="ORF">EV182_001338</name>
</gene>
<sequence>MKTRVRGSDDGRMPHKGHQRVLEQLKRKRQQFEEAAEAELSAGVEELDSGSSDSAMEETEGESDVSHSDTDDNVSSSSDGSMPGEGDNDDSDHHGESVDVDEENGLLAFPDFSAETQDREQGTAKSLNTMGLPRWILHP</sequence>
<comment type="caution">
    <text evidence="1">The sequence shown here is derived from an EMBL/GenBank/DDBJ whole genome shotgun (WGS) entry which is preliminary data.</text>
</comment>